<dbReference type="GO" id="GO:0016740">
    <property type="term" value="F:transferase activity"/>
    <property type="evidence" value="ECO:0007669"/>
    <property type="project" value="UniProtKB-KW"/>
</dbReference>
<organism evidence="2 4">
    <name type="scientific">Roseomonas gilardii</name>
    <dbReference type="NCBI Taxonomy" id="257708"/>
    <lineage>
        <taxon>Bacteria</taxon>
        <taxon>Pseudomonadati</taxon>
        <taxon>Pseudomonadota</taxon>
        <taxon>Alphaproteobacteria</taxon>
        <taxon>Acetobacterales</taxon>
        <taxon>Roseomonadaceae</taxon>
        <taxon>Roseomonas</taxon>
    </lineage>
</organism>
<name>A0A1L7AGX9_9PROT</name>
<keyword evidence="5" id="KW-1185">Reference proteome</keyword>
<protein>
    <submittedName>
        <fullName evidence="2">Aryl-sulfate sulfotransferase</fullName>
    </submittedName>
    <submittedName>
        <fullName evidence="3">Ribbon-helix-helix domain-containing protein</fullName>
    </submittedName>
</protein>
<evidence type="ECO:0000313" key="2">
    <source>
        <dbReference type="EMBL" id="APT57991.1"/>
    </source>
</evidence>
<sequence>MCNLYASQEPETYACETRAVRLSGHCTSIRLEAAFWEILEEIALSEGSTVGRFVSSLHDEVMERRGEVGNFASLLRVTCTLWLRQRRLERDGARENPRRDYAIA</sequence>
<dbReference type="AlphaFoldDB" id="A0A1L7AGX9"/>
<dbReference type="Proteomes" id="UP001258945">
    <property type="component" value="Unassembled WGS sequence"/>
</dbReference>
<dbReference type="STRING" id="257708.RGI145_13560"/>
<dbReference type="Gene3D" id="1.10.3990.20">
    <property type="entry name" value="protein bp1543"/>
    <property type="match status" value="1"/>
</dbReference>
<proteinExistence type="predicted"/>
<dbReference type="Pfam" id="PF13467">
    <property type="entry name" value="RHH_4"/>
    <property type="match status" value="1"/>
</dbReference>
<evidence type="ECO:0000313" key="4">
    <source>
        <dbReference type="Proteomes" id="UP000185494"/>
    </source>
</evidence>
<keyword evidence="2" id="KW-0808">Transferase</keyword>
<dbReference type="EMBL" id="CP015583">
    <property type="protein sequence ID" value="APT57991.1"/>
    <property type="molecule type" value="Genomic_DNA"/>
</dbReference>
<evidence type="ECO:0000259" key="1">
    <source>
        <dbReference type="Pfam" id="PF13467"/>
    </source>
</evidence>
<dbReference type="eggNOG" id="COG4321">
    <property type="taxonomic scope" value="Bacteria"/>
</dbReference>
<reference evidence="3" key="3">
    <citation type="submission" date="2023-09" db="EMBL/GenBank/DDBJ databases">
        <authorList>
            <person name="Schober I."/>
            <person name="Bunk B."/>
        </authorList>
    </citation>
    <scope>NUCLEOTIDE SEQUENCE</scope>
    <source>
        <strain evidence="3">DSM 103800</strain>
    </source>
</reference>
<dbReference type="InterPro" id="IPR027373">
    <property type="entry name" value="RHH_dom"/>
</dbReference>
<evidence type="ECO:0000313" key="5">
    <source>
        <dbReference type="Proteomes" id="UP001258945"/>
    </source>
</evidence>
<feature type="domain" description="Ribbon-helix-helix" evidence="1">
    <location>
        <begin position="15"/>
        <end position="82"/>
    </location>
</feature>
<reference evidence="3 5" key="2">
    <citation type="journal article" date="2019" name="Microb. Pathog.">
        <title>Comparison of VITEK 2, MALDI-TOF MS, 16S rRNA gene sequencing, and whole-genome sequencing for identification of Roseomonas mucosa.</title>
        <authorList>
            <person name="Rudolph W.W."/>
            <person name="Gunzer F."/>
            <person name="Trauth M."/>
            <person name="Bunk B."/>
            <person name="Bigge R."/>
            <person name="Schrottner P."/>
        </authorList>
    </citation>
    <scope>NUCLEOTIDE SEQUENCE [LARGE SCALE GENOMIC DNA]</scope>
    <source>
        <strain evidence="3 5">DSM 103800</strain>
    </source>
</reference>
<dbReference type="Proteomes" id="UP000185494">
    <property type="component" value="Chromosome 1"/>
</dbReference>
<dbReference type="InterPro" id="IPR038268">
    <property type="entry name" value="RHH_sf"/>
</dbReference>
<gene>
    <name evidence="2" type="ORF">RGI145_13560</name>
    <name evidence="3" type="ORF">RQ831_15280</name>
</gene>
<evidence type="ECO:0000313" key="3">
    <source>
        <dbReference type="EMBL" id="MDT8332424.1"/>
    </source>
</evidence>
<dbReference type="EMBL" id="JAVVDO010000027">
    <property type="protein sequence ID" value="MDT8332424.1"/>
    <property type="molecule type" value="Genomic_DNA"/>
</dbReference>
<dbReference type="KEGG" id="rgi:RGI145_13560"/>
<reference evidence="2 4" key="1">
    <citation type="submission" date="2016-05" db="EMBL/GenBank/DDBJ databases">
        <title>Complete Genome and Methylome Analysis of Psychrotrophic Bacterial Isolates from Antarctic Lake Untersee.</title>
        <authorList>
            <person name="Fomenkov A."/>
            <person name="Akimov V.N."/>
            <person name="Vasilyeva L.V."/>
            <person name="Andersen D."/>
            <person name="Vincze T."/>
            <person name="Roberts R.J."/>
        </authorList>
    </citation>
    <scope>NUCLEOTIDE SEQUENCE [LARGE SCALE GENOMIC DNA]</scope>
    <source>
        <strain evidence="2 4">U14-5</strain>
    </source>
</reference>
<dbReference type="RefSeq" id="WP_075798796.1">
    <property type="nucleotide sequence ID" value="NZ_CP015583.1"/>
</dbReference>
<accession>A0A1L7AGX9</accession>